<dbReference type="EMBL" id="PCTA01000009">
    <property type="protein sequence ID" value="PIP61994.1"/>
    <property type="molecule type" value="Genomic_DNA"/>
</dbReference>
<feature type="transmembrane region" description="Helical" evidence="1">
    <location>
        <begin position="69"/>
        <end position="88"/>
    </location>
</feature>
<evidence type="ECO:0000256" key="1">
    <source>
        <dbReference type="SAM" id="Phobius"/>
    </source>
</evidence>
<proteinExistence type="predicted"/>
<keyword evidence="1" id="KW-0472">Membrane</keyword>
<evidence type="ECO:0000313" key="2">
    <source>
        <dbReference type="EMBL" id="PIP61994.1"/>
    </source>
</evidence>
<name>A0A2H0BWM6_9BACT</name>
<reference evidence="2 3" key="1">
    <citation type="submission" date="2017-09" db="EMBL/GenBank/DDBJ databases">
        <title>Depth-based differentiation of microbial function through sediment-hosted aquifers and enrichment of novel symbionts in the deep terrestrial subsurface.</title>
        <authorList>
            <person name="Probst A.J."/>
            <person name="Ladd B."/>
            <person name="Jarett J.K."/>
            <person name="Geller-Mcgrath D.E."/>
            <person name="Sieber C.M."/>
            <person name="Emerson J.B."/>
            <person name="Anantharaman K."/>
            <person name="Thomas B.C."/>
            <person name="Malmstrom R."/>
            <person name="Stieglmeier M."/>
            <person name="Klingl A."/>
            <person name="Woyke T."/>
            <person name="Ryan C.M."/>
            <person name="Banfield J.F."/>
        </authorList>
    </citation>
    <scope>NUCLEOTIDE SEQUENCE [LARGE SCALE GENOMIC DNA]</scope>
    <source>
        <strain evidence="2">CG22_combo_CG10-13_8_21_14_all_38_20</strain>
    </source>
</reference>
<organism evidence="2 3">
    <name type="scientific">Candidatus Roizmanbacteria bacterium CG22_combo_CG10-13_8_21_14_all_38_20</name>
    <dbReference type="NCBI Taxonomy" id="1974862"/>
    <lineage>
        <taxon>Bacteria</taxon>
        <taxon>Candidatus Roizmaniibacteriota</taxon>
    </lineage>
</organism>
<dbReference type="AlphaFoldDB" id="A0A2H0BWM6"/>
<feature type="transmembrane region" description="Helical" evidence="1">
    <location>
        <begin position="41"/>
        <end position="62"/>
    </location>
</feature>
<accession>A0A2H0BWM6</accession>
<evidence type="ECO:0000313" key="3">
    <source>
        <dbReference type="Proteomes" id="UP000231246"/>
    </source>
</evidence>
<feature type="transmembrane region" description="Helical" evidence="1">
    <location>
        <begin position="94"/>
        <end position="110"/>
    </location>
</feature>
<protein>
    <submittedName>
        <fullName evidence="2">Uncharacterized protein</fullName>
    </submittedName>
</protein>
<sequence length="113" mass="12076">MRKTTSFLLSLTALYGFLSGFGTLGSNQQPTETFIPNPYNSISALITILGSALLVPGVIGLLKEKSWAFPASISGLILFIIAAILIAIGGNILLLSYVLPIVSFVFLIFINKK</sequence>
<keyword evidence="1" id="KW-0812">Transmembrane</keyword>
<dbReference type="Proteomes" id="UP000231246">
    <property type="component" value="Unassembled WGS sequence"/>
</dbReference>
<keyword evidence="1" id="KW-1133">Transmembrane helix</keyword>
<comment type="caution">
    <text evidence="2">The sequence shown here is derived from an EMBL/GenBank/DDBJ whole genome shotgun (WGS) entry which is preliminary data.</text>
</comment>
<gene>
    <name evidence="2" type="ORF">COW99_01175</name>
</gene>